<name>A0A8X6SSV4_TRICX</name>
<organism evidence="1 2">
    <name type="scientific">Trichonephila clavipes</name>
    <name type="common">Golden silk orbweaver</name>
    <name type="synonym">Nephila clavipes</name>
    <dbReference type="NCBI Taxonomy" id="2585209"/>
    <lineage>
        <taxon>Eukaryota</taxon>
        <taxon>Metazoa</taxon>
        <taxon>Ecdysozoa</taxon>
        <taxon>Arthropoda</taxon>
        <taxon>Chelicerata</taxon>
        <taxon>Arachnida</taxon>
        <taxon>Araneae</taxon>
        <taxon>Araneomorphae</taxon>
        <taxon>Entelegynae</taxon>
        <taxon>Araneoidea</taxon>
        <taxon>Nephilidae</taxon>
        <taxon>Trichonephila</taxon>
    </lineage>
</organism>
<dbReference type="EMBL" id="BMAU01021346">
    <property type="protein sequence ID" value="GFY17641.1"/>
    <property type="molecule type" value="Genomic_DNA"/>
</dbReference>
<comment type="caution">
    <text evidence="1">The sequence shown here is derived from an EMBL/GenBank/DDBJ whole genome shotgun (WGS) entry which is preliminary data.</text>
</comment>
<proteinExistence type="predicted"/>
<dbReference type="Proteomes" id="UP000887159">
    <property type="component" value="Unassembled WGS sequence"/>
</dbReference>
<dbReference type="AlphaFoldDB" id="A0A8X6SSV4"/>
<protein>
    <submittedName>
        <fullName evidence="1">Uncharacterized protein</fullName>
    </submittedName>
</protein>
<gene>
    <name evidence="1" type="ORF">TNCV_1073761</name>
</gene>
<reference evidence="1" key="1">
    <citation type="submission" date="2020-08" db="EMBL/GenBank/DDBJ databases">
        <title>Multicomponent nature underlies the extraordinary mechanical properties of spider dragline silk.</title>
        <authorList>
            <person name="Kono N."/>
            <person name="Nakamura H."/>
            <person name="Mori M."/>
            <person name="Yoshida Y."/>
            <person name="Ohtoshi R."/>
            <person name="Malay A.D."/>
            <person name="Moran D.A.P."/>
            <person name="Tomita M."/>
            <person name="Numata K."/>
            <person name="Arakawa K."/>
        </authorList>
    </citation>
    <scope>NUCLEOTIDE SEQUENCE</scope>
</reference>
<keyword evidence="2" id="KW-1185">Reference proteome</keyword>
<evidence type="ECO:0000313" key="2">
    <source>
        <dbReference type="Proteomes" id="UP000887159"/>
    </source>
</evidence>
<sequence length="98" mass="10848">MQSCESLAVCGKASFGMKMVSGREWQHMWLKNVKNGSLGCHSVVDQYQGWPKFACSGTHTITPVMGAVCYCTAKTGLRLSRWALHIRLSIHDCPYGPN</sequence>
<accession>A0A8X6SSV4</accession>
<evidence type="ECO:0000313" key="1">
    <source>
        <dbReference type="EMBL" id="GFY17641.1"/>
    </source>
</evidence>